<dbReference type="InterPro" id="IPR036291">
    <property type="entry name" value="NAD(P)-bd_dom_sf"/>
</dbReference>
<comment type="caution">
    <text evidence="2">The sequence shown here is derived from an EMBL/GenBank/DDBJ whole genome shotgun (WGS) entry which is preliminary data.</text>
</comment>
<dbReference type="SUPFAM" id="SSF51735">
    <property type="entry name" value="NAD(P)-binding Rossmann-fold domains"/>
    <property type="match status" value="1"/>
</dbReference>
<evidence type="ECO:0000259" key="1">
    <source>
        <dbReference type="Pfam" id="PF04321"/>
    </source>
</evidence>
<organism evidence="2">
    <name type="scientific">marine sediment metagenome</name>
    <dbReference type="NCBI Taxonomy" id="412755"/>
    <lineage>
        <taxon>unclassified sequences</taxon>
        <taxon>metagenomes</taxon>
        <taxon>ecological metagenomes</taxon>
    </lineage>
</organism>
<dbReference type="CDD" id="cd05254">
    <property type="entry name" value="dTDP_HR_like_SDR_e"/>
    <property type="match status" value="1"/>
</dbReference>
<dbReference type="AlphaFoldDB" id="A0A0F9H5P2"/>
<dbReference type="Gene3D" id="3.40.50.720">
    <property type="entry name" value="NAD(P)-binding Rossmann-like Domain"/>
    <property type="match status" value="1"/>
</dbReference>
<proteinExistence type="predicted"/>
<dbReference type="EMBL" id="LAZR01017962">
    <property type="protein sequence ID" value="KKL98266.1"/>
    <property type="molecule type" value="Genomic_DNA"/>
</dbReference>
<reference evidence="2" key="1">
    <citation type="journal article" date="2015" name="Nature">
        <title>Complex archaea that bridge the gap between prokaryotes and eukaryotes.</title>
        <authorList>
            <person name="Spang A."/>
            <person name="Saw J.H."/>
            <person name="Jorgensen S.L."/>
            <person name="Zaremba-Niedzwiedzka K."/>
            <person name="Martijn J."/>
            <person name="Lind A.E."/>
            <person name="van Eijk R."/>
            <person name="Schleper C."/>
            <person name="Guy L."/>
            <person name="Ettema T.J."/>
        </authorList>
    </citation>
    <scope>NUCLEOTIDE SEQUENCE</scope>
</reference>
<accession>A0A0F9H5P2</accession>
<dbReference type="PANTHER" id="PTHR10491:SF4">
    <property type="entry name" value="METHIONINE ADENOSYLTRANSFERASE 2 SUBUNIT BETA"/>
    <property type="match status" value="1"/>
</dbReference>
<protein>
    <recommendedName>
        <fullName evidence="1">RmlD-like substrate binding domain-containing protein</fullName>
    </recommendedName>
</protein>
<feature type="domain" description="RmlD-like substrate binding" evidence="1">
    <location>
        <begin position="13"/>
        <end position="297"/>
    </location>
</feature>
<name>A0A0F9H5P2_9ZZZZ</name>
<sequence>MNNNIKTGNNLKKVLVIGANGFLGTNLFKFRNSDKGISQNLNLVGADLESSNLPSDVPFQKIDITNYEQLEKKITEISPDIIVLTAAITNVDECEVNRKIAKKVNVLGPLNVVKVCKKLSVKLVFLSTDFVFDGMKKEGFYYNETDIPNPLSYYAKTKYKAELIIFGSGIEYLICRTAVLYGWNKKRLNFITWILDNLKQNKPISVVTNQINSPTFVINLAQTILKLIEMNAKGIYHTAGDCILNRYEMAIKCVEIFEFNKNLITPLDYFKQNAIRPKNVGLDITKLKKLIEPELKMYNLEEGLIYMKEHRIDLQK</sequence>
<dbReference type="PANTHER" id="PTHR10491">
    <property type="entry name" value="DTDP-4-DEHYDRORHAMNOSE REDUCTASE"/>
    <property type="match status" value="1"/>
</dbReference>
<dbReference type="InterPro" id="IPR029903">
    <property type="entry name" value="RmlD-like-bd"/>
</dbReference>
<dbReference type="InterPro" id="IPR005913">
    <property type="entry name" value="dTDP_dehydrorham_reduct"/>
</dbReference>
<gene>
    <name evidence="2" type="ORF">LCGC14_1826150</name>
</gene>
<evidence type="ECO:0000313" key="2">
    <source>
        <dbReference type="EMBL" id="KKL98266.1"/>
    </source>
</evidence>
<dbReference type="Pfam" id="PF04321">
    <property type="entry name" value="RmlD_sub_bind"/>
    <property type="match status" value="1"/>
</dbReference>